<protein>
    <submittedName>
        <fullName evidence="15">Leucine-rich repeat receptor protein kinase EXS-like</fullName>
    </submittedName>
</protein>
<evidence type="ECO:0000313" key="16">
    <source>
        <dbReference type="Proteomes" id="UP000327157"/>
    </source>
</evidence>
<comment type="subcellular location">
    <subcellularLocation>
        <location evidence="1">Cell membrane</location>
        <topology evidence="1">Single-pass type I membrane protein</topology>
    </subcellularLocation>
</comment>
<evidence type="ECO:0000256" key="9">
    <source>
        <dbReference type="ARBA" id="ARBA00023136"/>
    </source>
</evidence>
<dbReference type="SUPFAM" id="SSF52058">
    <property type="entry name" value="L domain-like"/>
    <property type="match status" value="2"/>
</dbReference>
<keyword evidence="6" id="KW-0732">Signal</keyword>
<comment type="caution">
    <text evidence="15">The sequence shown here is derived from an EMBL/GenBank/DDBJ whole genome shotgun (WGS) entry which is preliminary data.</text>
</comment>
<evidence type="ECO:0000256" key="12">
    <source>
        <dbReference type="SAM" id="Phobius"/>
    </source>
</evidence>
<dbReference type="Pfam" id="PF13855">
    <property type="entry name" value="LRR_8"/>
    <property type="match status" value="1"/>
</dbReference>
<evidence type="ECO:0000256" key="3">
    <source>
        <dbReference type="ARBA" id="ARBA00022475"/>
    </source>
</evidence>
<organism evidence="15 16">
    <name type="scientific">Pyrus ussuriensis x Pyrus communis</name>
    <dbReference type="NCBI Taxonomy" id="2448454"/>
    <lineage>
        <taxon>Eukaryota</taxon>
        <taxon>Viridiplantae</taxon>
        <taxon>Streptophyta</taxon>
        <taxon>Embryophyta</taxon>
        <taxon>Tracheophyta</taxon>
        <taxon>Spermatophyta</taxon>
        <taxon>Magnoliopsida</taxon>
        <taxon>eudicotyledons</taxon>
        <taxon>Gunneridae</taxon>
        <taxon>Pentapetalae</taxon>
        <taxon>rosids</taxon>
        <taxon>fabids</taxon>
        <taxon>Rosales</taxon>
        <taxon>Rosaceae</taxon>
        <taxon>Amygdaloideae</taxon>
        <taxon>Maleae</taxon>
        <taxon>Pyrus</taxon>
    </lineage>
</organism>
<dbReference type="Pfam" id="PF00560">
    <property type="entry name" value="LRR_1"/>
    <property type="match status" value="8"/>
</dbReference>
<keyword evidence="5 12" id="KW-0812">Transmembrane</keyword>
<dbReference type="SMART" id="SM00369">
    <property type="entry name" value="LRR_TYP"/>
    <property type="match status" value="13"/>
</dbReference>
<dbReference type="PRINTS" id="PR00019">
    <property type="entry name" value="LEURICHRPT"/>
</dbReference>
<evidence type="ECO:0000256" key="7">
    <source>
        <dbReference type="ARBA" id="ARBA00022737"/>
    </source>
</evidence>
<keyword evidence="15" id="KW-0808">Transferase</keyword>
<reference evidence="15 16" key="1">
    <citation type="submission" date="2019-09" db="EMBL/GenBank/DDBJ databases">
        <authorList>
            <person name="Ou C."/>
        </authorList>
    </citation>
    <scope>NUCLEOTIDE SEQUENCE [LARGE SCALE GENOMIC DNA]</scope>
    <source>
        <strain evidence="15">S2</strain>
        <tissue evidence="15">Leaf</tissue>
    </source>
</reference>
<dbReference type="InterPro" id="IPR055414">
    <property type="entry name" value="LRR_R13L4/SHOC2-like"/>
</dbReference>
<sequence length="1019" mass="114133">MKKLRARTWICYSEKVAAYSTTKLCFCLAGEEISSSVKTNSCIDEERQAILVFKQHLVDHSGRLSSWMGHDCCQWEGISCNNNTGHVVKMDLRNPYDFFDGEREEWRNASLGGKINASLLSLKHLNYLDLSQNVFDSNQIPKFIGELKSLQYLNLSYASFRGEIPSSLGNLSSLNFLDLGRSWNVFDLGSNFDLSSKNLNWLSHLTSLKYINLNGVDLSSTGVSWAYDINMLPSLLELHLSLCPIESIPLSLQRINFTSLLVLHMSYNGIKSSSFPGWFFNLTNLVTLDLSGNDFGDSFPSEFSNFKSLENLYSSEIGLKGLIPKVSGNLCKLKVLRLSENNFDGGIEEFWRSLSNCPSNTLESLDLSNCQIESQLPVFLGMFKSLQILNLGENNLWGSIPDSIGNLSSLRTLALNSNNLSGSIPDSIGNLSSLRTLDLSYNKMNGSIPESIGQLYELVSLLLLGNSWEGILTEAHFINLTRLQDFQVGNINRPMSLILDGAYDRVPPFKLFIIYIINCRISPGFWVWLQTQTELSDVALLGNGISDSIPEDWLLKISSQPSYLDLSYNHFHGNFPSHLKFPNLMFIDLSHNQLEGPLALRCFPNVDFLFLEGNLFSGPIPSNIDQMMPKLQELLLDENHLNDTIPPSICNMQKLQILSLRSNQFSGELPHAWNMESIMVFLDVGQNNLSGKIPTSLGVLRSLEILKLNDNNFGGEIPDALQNCSSLRSIDLGDNKLSGKIPLWIAGSNISKLSRLRLRSNYFSLHILDLSHNSLSGTIPMCLDNLTSLVNDDSYEHNYDVLEQATLTLKGEELVYNTTLYLVKSIDLSSNNLQGEIPEEISSLIMLGTLNLSMNQLIGKIPSKVGNLRWLETLDLSHNDLSGQIPQSLSSLTSLSHLDLSYNNLSGRIPTGNQLQTLNFSSIYVGNQWLCGVPLSTQCPEDDPFIAKDAKEENEDGKDKLWLYVSVVLGFIVSFWGLCGTLILKTSWRYAYFQFFEDIKDKVALAIALEVVRFKMFLF</sequence>
<dbReference type="Proteomes" id="UP000327157">
    <property type="component" value="Chromosome 12"/>
</dbReference>
<dbReference type="InterPro" id="IPR032675">
    <property type="entry name" value="LRR_dom_sf"/>
</dbReference>
<evidence type="ECO:0000259" key="13">
    <source>
        <dbReference type="Pfam" id="PF08263"/>
    </source>
</evidence>
<keyword evidence="4" id="KW-0433">Leucine-rich repeat</keyword>
<dbReference type="PROSITE" id="PS51450">
    <property type="entry name" value="LRR"/>
    <property type="match status" value="1"/>
</dbReference>
<evidence type="ECO:0000259" key="14">
    <source>
        <dbReference type="Pfam" id="PF23598"/>
    </source>
</evidence>
<evidence type="ECO:0000256" key="1">
    <source>
        <dbReference type="ARBA" id="ARBA00004251"/>
    </source>
</evidence>
<keyword evidence="3" id="KW-1003">Cell membrane</keyword>
<name>A0A5N5I7P4_9ROSA</name>
<keyword evidence="10 15" id="KW-0675">Receptor</keyword>
<dbReference type="InterPro" id="IPR013210">
    <property type="entry name" value="LRR_N_plant-typ"/>
</dbReference>
<keyword evidence="8 12" id="KW-1133">Transmembrane helix</keyword>
<accession>A0A5N5I7P4</accession>
<dbReference type="FunFam" id="3.80.10.10:FF:000649">
    <property type="entry name" value="Leucine Rich Repeat family protein"/>
    <property type="match status" value="1"/>
</dbReference>
<keyword evidence="15" id="KW-0418">Kinase</keyword>
<feature type="domain" description="Disease resistance R13L4/SHOC-2-like LRR" evidence="14">
    <location>
        <begin position="364"/>
        <end position="491"/>
    </location>
</feature>
<keyword evidence="7" id="KW-0677">Repeat</keyword>
<comment type="similarity">
    <text evidence="2">Belongs to the RLP family.</text>
</comment>
<dbReference type="EMBL" id="SMOL01000143">
    <property type="protein sequence ID" value="KAB2631584.1"/>
    <property type="molecule type" value="Genomic_DNA"/>
</dbReference>
<evidence type="ECO:0000256" key="4">
    <source>
        <dbReference type="ARBA" id="ARBA00022614"/>
    </source>
</evidence>
<dbReference type="OrthoDB" id="1060944at2759"/>
<evidence type="ECO:0000256" key="11">
    <source>
        <dbReference type="ARBA" id="ARBA00023180"/>
    </source>
</evidence>
<evidence type="ECO:0000256" key="8">
    <source>
        <dbReference type="ARBA" id="ARBA00022989"/>
    </source>
</evidence>
<dbReference type="Gene3D" id="3.80.10.10">
    <property type="entry name" value="Ribonuclease Inhibitor"/>
    <property type="match status" value="5"/>
</dbReference>
<evidence type="ECO:0000256" key="2">
    <source>
        <dbReference type="ARBA" id="ARBA00009592"/>
    </source>
</evidence>
<evidence type="ECO:0000256" key="6">
    <source>
        <dbReference type="ARBA" id="ARBA00022729"/>
    </source>
</evidence>
<dbReference type="FunFam" id="3.80.10.10:FF:000041">
    <property type="entry name" value="LRR receptor-like serine/threonine-protein kinase ERECTA"/>
    <property type="match status" value="1"/>
</dbReference>
<reference evidence="16" key="2">
    <citation type="submission" date="2019-10" db="EMBL/GenBank/DDBJ databases">
        <title>A de novo genome assembly of a pear dwarfing rootstock.</title>
        <authorList>
            <person name="Wang F."/>
            <person name="Wang J."/>
            <person name="Li S."/>
            <person name="Zhang Y."/>
            <person name="Fang M."/>
            <person name="Ma L."/>
            <person name="Zhao Y."/>
            <person name="Jiang S."/>
        </authorList>
    </citation>
    <scope>NUCLEOTIDE SEQUENCE [LARGE SCALE GENOMIC DNA]</scope>
</reference>
<dbReference type="InterPro" id="IPR003591">
    <property type="entry name" value="Leu-rich_rpt_typical-subtyp"/>
</dbReference>
<dbReference type="GO" id="GO:0005886">
    <property type="term" value="C:plasma membrane"/>
    <property type="evidence" value="ECO:0007669"/>
    <property type="project" value="UniProtKB-SubCell"/>
</dbReference>
<evidence type="ECO:0000256" key="10">
    <source>
        <dbReference type="ARBA" id="ARBA00023170"/>
    </source>
</evidence>
<dbReference type="Pfam" id="PF08263">
    <property type="entry name" value="LRRNT_2"/>
    <property type="match status" value="1"/>
</dbReference>
<dbReference type="FunFam" id="3.80.10.10:FF:000095">
    <property type="entry name" value="LRR receptor-like serine/threonine-protein kinase GSO1"/>
    <property type="match status" value="2"/>
</dbReference>
<dbReference type="AlphaFoldDB" id="A0A5N5I7P4"/>
<evidence type="ECO:0000313" key="15">
    <source>
        <dbReference type="EMBL" id="KAB2631584.1"/>
    </source>
</evidence>
<dbReference type="InterPro" id="IPR046956">
    <property type="entry name" value="RLP23-like"/>
</dbReference>
<dbReference type="PANTHER" id="PTHR48063:SF90">
    <property type="entry name" value="OS11G0565920 PROTEIN"/>
    <property type="match status" value="1"/>
</dbReference>
<feature type="domain" description="Leucine-rich repeat-containing N-terminal plant-type" evidence="13">
    <location>
        <begin position="44"/>
        <end position="81"/>
    </location>
</feature>
<dbReference type="SUPFAM" id="SSF52047">
    <property type="entry name" value="RNI-like"/>
    <property type="match status" value="1"/>
</dbReference>
<keyword evidence="11" id="KW-0325">Glycoprotein</keyword>
<evidence type="ECO:0000256" key="5">
    <source>
        <dbReference type="ARBA" id="ARBA00022692"/>
    </source>
</evidence>
<keyword evidence="9 12" id="KW-0472">Membrane</keyword>
<keyword evidence="16" id="KW-1185">Reference proteome</keyword>
<dbReference type="PANTHER" id="PTHR48063">
    <property type="entry name" value="LRR RECEPTOR-LIKE KINASE"/>
    <property type="match status" value="1"/>
</dbReference>
<dbReference type="Pfam" id="PF23598">
    <property type="entry name" value="LRR_14"/>
    <property type="match status" value="1"/>
</dbReference>
<dbReference type="InterPro" id="IPR001611">
    <property type="entry name" value="Leu-rich_rpt"/>
</dbReference>
<gene>
    <name evidence="15" type="ORF">D8674_009103</name>
</gene>
<proteinExistence type="inferred from homology"/>
<feature type="transmembrane region" description="Helical" evidence="12">
    <location>
        <begin position="961"/>
        <end position="984"/>
    </location>
</feature>
<reference evidence="15 16" key="3">
    <citation type="submission" date="2019-11" db="EMBL/GenBank/DDBJ databases">
        <title>A de novo genome assembly of a pear dwarfing rootstock.</title>
        <authorList>
            <person name="Wang F."/>
            <person name="Wang J."/>
            <person name="Li S."/>
            <person name="Zhang Y."/>
            <person name="Fang M."/>
            <person name="Ma L."/>
            <person name="Zhao Y."/>
            <person name="Jiang S."/>
        </authorList>
    </citation>
    <scope>NUCLEOTIDE SEQUENCE [LARGE SCALE GENOMIC DNA]</scope>
    <source>
        <strain evidence="15">S2</strain>
        <tissue evidence="15">Leaf</tissue>
    </source>
</reference>
<dbReference type="GO" id="GO:0016301">
    <property type="term" value="F:kinase activity"/>
    <property type="evidence" value="ECO:0007669"/>
    <property type="project" value="UniProtKB-KW"/>
</dbReference>